<protein>
    <submittedName>
        <fullName evidence="2">Type I toxin-antitoxin system SymE family toxin</fullName>
    </submittedName>
</protein>
<keyword evidence="3" id="KW-1185">Reference proteome</keyword>
<sequence length="81" mass="9551">MAAHNDKPGQRLRNSKICQERYIKVQEAYYEYRLKKQSPYAASRSVPWITIRGHWLERAGFVVDTPIKVRVMERCLVLTAE</sequence>
<dbReference type="InterPro" id="IPR014944">
    <property type="entry name" value="Toxin_SymE-like"/>
</dbReference>
<dbReference type="EMBL" id="CP098023">
    <property type="protein sequence ID" value="WKD50586.1"/>
    <property type="molecule type" value="Genomic_DNA"/>
</dbReference>
<organism evidence="2 3">
    <name type="scientific">Microbulbifer spongiae</name>
    <dbReference type="NCBI Taxonomy" id="2944933"/>
    <lineage>
        <taxon>Bacteria</taxon>
        <taxon>Pseudomonadati</taxon>
        <taxon>Pseudomonadota</taxon>
        <taxon>Gammaproteobacteria</taxon>
        <taxon>Cellvibrionales</taxon>
        <taxon>Microbulbiferaceae</taxon>
        <taxon>Microbulbifer</taxon>
    </lineage>
</organism>
<dbReference type="Pfam" id="PF08845">
    <property type="entry name" value="SymE_toxin"/>
    <property type="match status" value="1"/>
</dbReference>
<evidence type="ECO:0000313" key="3">
    <source>
        <dbReference type="Proteomes" id="UP001321520"/>
    </source>
</evidence>
<proteinExistence type="predicted"/>
<gene>
    <name evidence="2" type="ORF">M8T91_03935</name>
</gene>
<accession>A0ABY9EI01</accession>
<dbReference type="RefSeq" id="WP_301417019.1">
    <property type="nucleotide sequence ID" value="NZ_CP098023.1"/>
</dbReference>
<name>A0ABY9EI01_9GAMM</name>
<feature type="domain" description="Toxin SymE-like" evidence="1">
    <location>
        <begin position="20"/>
        <end position="80"/>
    </location>
</feature>
<dbReference type="Proteomes" id="UP001321520">
    <property type="component" value="Chromosome"/>
</dbReference>
<evidence type="ECO:0000313" key="2">
    <source>
        <dbReference type="EMBL" id="WKD50586.1"/>
    </source>
</evidence>
<evidence type="ECO:0000259" key="1">
    <source>
        <dbReference type="Pfam" id="PF08845"/>
    </source>
</evidence>
<reference evidence="2 3" key="1">
    <citation type="submission" date="2022-05" db="EMBL/GenBank/DDBJ databases">
        <title>Microbulbifer sp. nov., isolated from sponge.</title>
        <authorList>
            <person name="Gao L."/>
        </authorList>
    </citation>
    <scope>NUCLEOTIDE SEQUENCE [LARGE SCALE GENOMIC DNA]</scope>
    <source>
        <strain evidence="2 3">MI-G</strain>
    </source>
</reference>